<dbReference type="RefSeq" id="WP_091138869.1">
    <property type="nucleotide sequence ID" value="NZ_FMVJ01000016.1"/>
</dbReference>
<dbReference type="InterPro" id="IPR027477">
    <property type="entry name" value="Succ_DH/fumarate_Rdtase_cat_sf"/>
</dbReference>
<dbReference type="InterPro" id="IPR050315">
    <property type="entry name" value="FAD-oxidoreductase_2"/>
</dbReference>
<keyword evidence="7" id="KW-1185">Reference proteome</keyword>
<evidence type="ECO:0000259" key="5">
    <source>
        <dbReference type="Pfam" id="PF00890"/>
    </source>
</evidence>
<evidence type="ECO:0000256" key="1">
    <source>
        <dbReference type="ARBA" id="ARBA00001974"/>
    </source>
</evidence>
<dbReference type="Gene3D" id="3.50.50.60">
    <property type="entry name" value="FAD/NAD(P)-binding domain"/>
    <property type="match status" value="1"/>
</dbReference>
<dbReference type="SUPFAM" id="SSF56425">
    <property type="entry name" value="Succinate dehydrogenase/fumarate reductase flavoprotein, catalytic domain"/>
    <property type="match status" value="1"/>
</dbReference>
<dbReference type="GO" id="GO:0016491">
    <property type="term" value="F:oxidoreductase activity"/>
    <property type="evidence" value="ECO:0007669"/>
    <property type="project" value="UniProtKB-KW"/>
</dbReference>
<evidence type="ECO:0000256" key="2">
    <source>
        <dbReference type="ARBA" id="ARBA00022630"/>
    </source>
</evidence>
<dbReference type="Gene3D" id="3.90.700.10">
    <property type="entry name" value="Succinate dehydrogenase/fumarate reductase flavoprotein, catalytic domain"/>
    <property type="match status" value="1"/>
</dbReference>
<keyword evidence="2" id="KW-0285">Flavoprotein</keyword>
<dbReference type="OrthoDB" id="3178130at2"/>
<gene>
    <name evidence="6" type="ORF">SAMN02927923_04113</name>
</gene>
<dbReference type="EMBL" id="FMVJ01000016">
    <property type="protein sequence ID" value="SCZ10074.1"/>
    <property type="molecule type" value="Genomic_DNA"/>
</dbReference>
<dbReference type="STRING" id="549386.SAMN02927923_04113"/>
<comment type="cofactor">
    <cofactor evidence="1">
        <name>FAD</name>
        <dbReference type="ChEBI" id="CHEBI:57692"/>
    </cofactor>
</comment>
<proteinExistence type="predicted"/>
<reference evidence="6 7" key="1">
    <citation type="submission" date="2016-10" db="EMBL/GenBank/DDBJ databases">
        <authorList>
            <person name="de Groot N.N."/>
        </authorList>
    </citation>
    <scope>NUCLEOTIDE SEQUENCE [LARGE SCALE GENOMIC DNA]</scope>
    <source>
        <strain evidence="6 7">CGMCC 1.7666</strain>
    </source>
</reference>
<dbReference type="PANTHER" id="PTHR43400:SF7">
    <property type="entry name" value="FAD-DEPENDENT OXIDOREDUCTASE 2 FAD BINDING DOMAIN-CONTAINING PROTEIN"/>
    <property type="match status" value="1"/>
</dbReference>
<evidence type="ECO:0000313" key="7">
    <source>
        <dbReference type="Proteomes" id="UP000199569"/>
    </source>
</evidence>
<dbReference type="Pfam" id="PF00890">
    <property type="entry name" value="FAD_binding_2"/>
    <property type="match status" value="1"/>
</dbReference>
<dbReference type="AlphaFoldDB" id="A0A1G5LBT8"/>
<dbReference type="Proteomes" id="UP000199569">
    <property type="component" value="Unassembled WGS sequence"/>
</dbReference>
<evidence type="ECO:0000313" key="6">
    <source>
        <dbReference type="EMBL" id="SCZ10074.1"/>
    </source>
</evidence>
<dbReference type="PANTHER" id="PTHR43400">
    <property type="entry name" value="FUMARATE REDUCTASE"/>
    <property type="match status" value="1"/>
</dbReference>
<accession>A0A1G5LBT8</accession>
<sequence length="474" mass="49536">MSEVVRVEDKAFDFTVPVVIVGAGAAGLVAGLAAQEAGADVLVLERDALPRGSTALSAGLIPAAATRWQREAGIADDPERFASDIMSKAKGEPDPALVDLVVREVGPAIEWLSDAYGLAFSVVDDFSYPGHSARRMHGLPSRSGEELIDALRGAAEAAGIEILCEAHVTTLFVNDSGRVLGLRFARPDGTTEEIGCGQLILACNGYGGNKELVNRHIPSLAQALYFGHPGNQGDALLWGEALGAATRHLSGHQGHGSVAHPAGILITWATMTEGGVQVNIRGERFSNESQGYSEQAAEVLKQPEGVAWAIFDERIAGIARQFEDFKRAEAMGAVLSAETWDDLAVRMGVPVENFSATMAEVTRLKAGEGKDSFGRHFEGLAPLSPRFMAVRVTGALFHTQGGLVIDRDARVMDTSSAPLDNLFAAGGAACGVSGSKAAGYLSGNGLLTAVALGRIAGRAAGRAEVEKSSPDAAR</sequence>
<keyword evidence="4" id="KW-0560">Oxidoreductase</keyword>
<dbReference type="SUPFAM" id="SSF51905">
    <property type="entry name" value="FAD/NAD(P)-binding domain"/>
    <property type="match status" value="1"/>
</dbReference>
<dbReference type="InterPro" id="IPR003953">
    <property type="entry name" value="FAD-dep_OxRdtase_2_FAD-bd"/>
</dbReference>
<keyword evidence="3" id="KW-0274">FAD</keyword>
<evidence type="ECO:0000256" key="3">
    <source>
        <dbReference type="ARBA" id="ARBA00022827"/>
    </source>
</evidence>
<organism evidence="6 7">
    <name type="scientific">Microvirga guangxiensis</name>
    <dbReference type="NCBI Taxonomy" id="549386"/>
    <lineage>
        <taxon>Bacteria</taxon>
        <taxon>Pseudomonadati</taxon>
        <taxon>Pseudomonadota</taxon>
        <taxon>Alphaproteobacteria</taxon>
        <taxon>Hyphomicrobiales</taxon>
        <taxon>Methylobacteriaceae</taxon>
        <taxon>Microvirga</taxon>
    </lineage>
</organism>
<dbReference type="PRINTS" id="PR00411">
    <property type="entry name" value="PNDRDTASEI"/>
</dbReference>
<dbReference type="InterPro" id="IPR036188">
    <property type="entry name" value="FAD/NAD-bd_sf"/>
</dbReference>
<feature type="domain" description="FAD-dependent oxidoreductase 2 FAD-binding" evidence="5">
    <location>
        <begin position="18"/>
        <end position="444"/>
    </location>
</feature>
<name>A0A1G5LBT8_9HYPH</name>
<evidence type="ECO:0000256" key="4">
    <source>
        <dbReference type="ARBA" id="ARBA00023002"/>
    </source>
</evidence>
<protein>
    <submittedName>
        <fullName evidence="6">Fumarate reductase flavoprotein subunit</fullName>
    </submittedName>
</protein>